<dbReference type="GO" id="GO:0005789">
    <property type="term" value="C:endoplasmic reticulum membrane"/>
    <property type="evidence" value="ECO:0007669"/>
    <property type="project" value="UniProtKB-SubCell"/>
</dbReference>
<keyword evidence="6 9" id="KW-1133">Transmembrane helix</keyword>
<evidence type="ECO:0000313" key="11">
    <source>
        <dbReference type="Proteomes" id="UP000288805"/>
    </source>
</evidence>
<proteinExistence type="inferred from homology"/>
<evidence type="ECO:0000256" key="7">
    <source>
        <dbReference type="ARBA" id="ARBA00023136"/>
    </source>
</evidence>
<dbReference type="InterPro" id="IPR007594">
    <property type="entry name" value="RFT1"/>
</dbReference>
<gene>
    <name evidence="10" type="ORF">CK203_039318</name>
</gene>
<sequence length="134" mass="14815">MGVAQKNTSLGFVVMTFGPSYSYSLIRMYDRRWIDGEAPKALQYYCLYVFLLAVNGHVTGVLKFLSSDFESGTVEAFMYSVATEEQLQRANVLSFIFSMIYLGQNALLRQSAGAVGLVVANSLSILSDFVECCC</sequence>
<dbReference type="Proteomes" id="UP000288805">
    <property type="component" value="Unassembled WGS sequence"/>
</dbReference>
<comment type="subcellular location">
    <subcellularLocation>
        <location evidence="1 9">Endoplasmic reticulum membrane</location>
        <topology evidence="1 9">Multi-pass membrane protein</topology>
    </subcellularLocation>
</comment>
<keyword evidence="4 9" id="KW-0812">Transmembrane</keyword>
<feature type="transmembrane region" description="Helical" evidence="9">
    <location>
        <begin position="42"/>
        <end position="66"/>
    </location>
</feature>
<comment type="similarity">
    <text evidence="3 9">Belongs to the RFT1 family.</text>
</comment>
<name>A0A438HGM2_VITVI</name>
<dbReference type="Pfam" id="PF04506">
    <property type="entry name" value="Rft-1"/>
    <property type="match status" value="1"/>
</dbReference>
<comment type="function">
    <text evidence="8 9">Intramembrane glycolipid transporter that operates in the biosynthetic pathway of dolichol-linked oligosaccharides, the glycan precursors employed in protein asparagine (N)-glycosylation. The sequential addition of sugars to dolichol pyrophosphate produces dolichol-linked oligosaccharides containing fourteen sugars, including two GlcNAcs, nine mannoses and three glucoses. Once assembled, the oligosaccharide is transferred from the lipid to nascent proteins by oligosaccharyltransferases. The assembly of dolichol-linked oligosaccharides begins on the cytosolic side of the endoplasmic reticulum membrane and finishes in its lumen. RFT1 could mediate the translocation of the cytosolically oriented intermediate DolPP-GlcNAc2Man5, produced by ALG11, into the ER lumen where dolichol-linked oligosaccharides assembly continues. However, the intramembrane lipid transporter activity could not be confirmed in vitro.</text>
</comment>
<evidence type="ECO:0000256" key="1">
    <source>
        <dbReference type="ARBA" id="ARBA00004477"/>
    </source>
</evidence>
<dbReference type="AlphaFoldDB" id="A0A438HGM2"/>
<reference evidence="10 11" key="1">
    <citation type="journal article" date="2018" name="PLoS Genet.">
        <title>Population sequencing reveals clonal diversity and ancestral inbreeding in the grapevine cultivar Chardonnay.</title>
        <authorList>
            <person name="Roach M.J."/>
            <person name="Johnson D.L."/>
            <person name="Bohlmann J."/>
            <person name="van Vuuren H.J."/>
            <person name="Jones S.J."/>
            <person name="Pretorius I.S."/>
            <person name="Schmidt S.A."/>
            <person name="Borneman A.R."/>
        </authorList>
    </citation>
    <scope>NUCLEOTIDE SEQUENCE [LARGE SCALE GENOMIC DNA]</scope>
    <source>
        <strain evidence="11">cv. Chardonnay</strain>
        <tissue evidence="10">Leaf</tissue>
    </source>
</reference>
<keyword evidence="7 9" id="KW-0472">Membrane</keyword>
<evidence type="ECO:0000256" key="2">
    <source>
        <dbReference type="ARBA" id="ARBA00004922"/>
    </source>
</evidence>
<evidence type="ECO:0000313" key="10">
    <source>
        <dbReference type="EMBL" id="RVW83625.1"/>
    </source>
</evidence>
<dbReference type="EMBL" id="QGNW01000225">
    <property type="protein sequence ID" value="RVW83625.1"/>
    <property type="molecule type" value="Genomic_DNA"/>
</dbReference>
<evidence type="ECO:0000256" key="4">
    <source>
        <dbReference type="ARBA" id="ARBA00022692"/>
    </source>
</evidence>
<dbReference type="PANTHER" id="PTHR13117">
    <property type="entry name" value="ENDOPLASMIC RETICULUM MULTISPAN TRANSMEMBRANE PROTEIN-RELATED"/>
    <property type="match status" value="1"/>
</dbReference>
<evidence type="ECO:0000256" key="3">
    <source>
        <dbReference type="ARBA" id="ARBA00010288"/>
    </source>
</evidence>
<evidence type="ECO:0000256" key="9">
    <source>
        <dbReference type="RuleBase" id="RU365067"/>
    </source>
</evidence>
<dbReference type="GO" id="GO:0006488">
    <property type="term" value="P:dolichol-linked oligosaccharide biosynthetic process"/>
    <property type="evidence" value="ECO:0007669"/>
    <property type="project" value="InterPro"/>
</dbReference>
<evidence type="ECO:0000256" key="8">
    <source>
        <dbReference type="ARBA" id="ARBA00045912"/>
    </source>
</evidence>
<dbReference type="PANTHER" id="PTHR13117:SF5">
    <property type="entry name" value="PROTEIN RFT1 HOMOLOG"/>
    <property type="match status" value="1"/>
</dbReference>
<keyword evidence="5" id="KW-0256">Endoplasmic reticulum</keyword>
<comment type="caution">
    <text evidence="10">The sequence shown here is derived from an EMBL/GenBank/DDBJ whole genome shotgun (WGS) entry which is preliminary data.</text>
</comment>
<comment type="caution">
    <text evidence="9">Lacks conserved residue(s) required for the propagation of feature annotation.</text>
</comment>
<evidence type="ECO:0000256" key="6">
    <source>
        <dbReference type="ARBA" id="ARBA00022989"/>
    </source>
</evidence>
<evidence type="ECO:0000256" key="5">
    <source>
        <dbReference type="ARBA" id="ARBA00022824"/>
    </source>
</evidence>
<comment type="pathway">
    <text evidence="2">Protein modification; protein glycosylation.</text>
</comment>
<accession>A0A438HGM2</accession>
<protein>
    <recommendedName>
        <fullName evidence="9">Protein RFT1 homolog</fullName>
    </recommendedName>
</protein>
<organism evidence="10 11">
    <name type="scientific">Vitis vinifera</name>
    <name type="common">Grape</name>
    <dbReference type="NCBI Taxonomy" id="29760"/>
    <lineage>
        <taxon>Eukaryota</taxon>
        <taxon>Viridiplantae</taxon>
        <taxon>Streptophyta</taxon>
        <taxon>Embryophyta</taxon>
        <taxon>Tracheophyta</taxon>
        <taxon>Spermatophyta</taxon>
        <taxon>Magnoliopsida</taxon>
        <taxon>eudicotyledons</taxon>
        <taxon>Gunneridae</taxon>
        <taxon>Pentapetalae</taxon>
        <taxon>rosids</taxon>
        <taxon>Vitales</taxon>
        <taxon>Vitaceae</taxon>
        <taxon>Viteae</taxon>
        <taxon>Vitis</taxon>
    </lineage>
</organism>
<feature type="transmembrane region" description="Helical" evidence="9">
    <location>
        <begin position="12"/>
        <end position="30"/>
    </location>
</feature>